<dbReference type="EMBL" id="CADCVU010000043">
    <property type="protein sequence ID" value="CAA9486251.1"/>
    <property type="molecule type" value="Genomic_DNA"/>
</dbReference>
<accession>A0A6J4S0B4</accession>
<dbReference type="Pfam" id="PF13683">
    <property type="entry name" value="rve_3"/>
    <property type="match status" value="1"/>
</dbReference>
<dbReference type="AlphaFoldDB" id="A0A6J4S0B4"/>
<evidence type="ECO:0000313" key="3">
    <source>
        <dbReference type="EMBL" id="CAA9486251.1"/>
    </source>
</evidence>
<protein>
    <submittedName>
        <fullName evidence="3">Mobile element protein</fullName>
    </submittedName>
</protein>
<organism evidence="3">
    <name type="scientific">uncultured Solirubrobacterales bacterium</name>
    <dbReference type="NCBI Taxonomy" id="768556"/>
    <lineage>
        <taxon>Bacteria</taxon>
        <taxon>Bacillati</taxon>
        <taxon>Actinomycetota</taxon>
        <taxon>Thermoleophilia</taxon>
        <taxon>Solirubrobacterales</taxon>
        <taxon>environmental samples</taxon>
    </lineage>
</organism>
<feature type="domain" description="Integrase catalytic" evidence="2">
    <location>
        <begin position="14"/>
        <end position="185"/>
    </location>
</feature>
<dbReference type="PANTHER" id="PTHR35004:SF7">
    <property type="entry name" value="INTEGRASE PROTEIN"/>
    <property type="match status" value="1"/>
</dbReference>
<gene>
    <name evidence="3" type="ORF">AVDCRST_MAG45-469</name>
</gene>
<evidence type="ECO:0000259" key="2">
    <source>
        <dbReference type="PROSITE" id="PS50994"/>
    </source>
</evidence>
<reference evidence="3" key="1">
    <citation type="submission" date="2020-02" db="EMBL/GenBank/DDBJ databases">
        <authorList>
            <person name="Meier V. D."/>
        </authorList>
    </citation>
    <scope>NUCLEOTIDE SEQUENCE</scope>
    <source>
        <strain evidence="3">AVDCRST_MAG45</strain>
    </source>
</reference>
<dbReference type="PANTHER" id="PTHR35004">
    <property type="entry name" value="TRANSPOSASE RV3428C-RELATED"/>
    <property type="match status" value="1"/>
</dbReference>
<sequence length="188" mass="22060">MALPLHMDTARYARFERPGHAVTGDRSQRSRKWMAAETRVGYDFAHAIVDDHSRLAYVELHDDERAETVTAFVERALDWFEGQGVRPHRLMSDNAFSYVKNRSLRGLLATRSIKHLTTEPYRPRTNGKVERFHQTMGREWAYGLTYRSHRHRNAALPHWLRHYNERRPHSGIGNRPPISRVHNVRGQD</sequence>
<feature type="non-terminal residue" evidence="3">
    <location>
        <position position="188"/>
    </location>
</feature>
<dbReference type="InterPro" id="IPR001584">
    <property type="entry name" value="Integrase_cat-core"/>
</dbReference>
<dbReference type="GO" id="GO:0003676">
    <property type="term" value="F:nucleic acid binding"/>
    <property type="evidence" value="ECO:0007669"/>
    <property type="project" value="InterPro"/>
</dbReference>
<dbReference type="InterPro" id="IPR036397">
    <property type="entry name" value="RNaseH_sf"/>
</dbReference>
<proteinExistence type="predicted"/>
<dbReference type="Gene3D" id="3.30.420.10">
    <property type="entry name" value="Ribonuclease H-like superfamily/Ribonuclease H"/>
    <property type="match status" value="1"/>
</dbReference>
<dbReference type="SUPFAM" id="SSF53098">
    <property type="entry name" value="Ribonuclease H-like"/>
    <property type="match status" value="1"/>
</dbReference>
<name>A0A6J4S0B4_9ACTN</name>
<evidence type="ECO:0000256" key="1">
    <source>
        <dbReference type="SAM" id="MobiDB-lite"/>
    </source>
</evidence>
<dbReference type="InterPro" id="IPR012337">
    <property type="entry name" value="RNaseH-like_sf"/>
</dbReference>
<dbReference type="GO" id="GO:0015074">
    <property type="term" value="P:DNA integration"/>
    <property type="evidence" value="ECO:0007669"/>
    <property type="project" value="InterPro"/>
</dbReference>
<dbReference type="PROSITE" id="PS50994">
    <property type="entry name" value="INTEGRASE"/>
    <property type="match status" value="1"/>
</dbReference>
<feature type="region of interest" description="Disordered" evidence="1">
    <location>
        <begin position="165"/>
        <end position="188"/>
    </location>
</feature>